<dbReference type="InterPro" id="IPR051673">
    <property type="entry name" value="SSDNA_exonuclease_RecJ"/>
</dbReference>
<name>A0A8S5T630_9CAUD</name>
<dbReference type="PANTHER" id="PTHR30255:SF2">
    <property type="entry name" value="SINGLE-STRANDED-DNA-SPECIFIC EXONUCLEASE RECJ"/>
    <property type="match status" value="1"/>
</dbReference>
<dbReference type="InterPro" id="IPR038763">
    <property type="entry name" value="DHH_sf"/>
</dbReference>
<dbReference type="PANTHER" id="PTHR30255">
    <property type="entry name" value="SINGLE-STRANDED-DNA-SPECIFIC EXONUCLEASE RECJ"/>
    <property type="match status" value="1"/>
</dbReference>
<dbReference type="Gene3D" id="3.90.1640.30">
    <property type="match status" value="1"/>
</dbReference>
<protein>
    <submittedName>
        <fullName evidence="1">Single-stranded-DNA-specific exonuclease RecJ</fullName>
    </submittedName>
</protein>
<sequence length="120" mass="13662">MLYNRGLTTPEQRFNFLHSTPVIYDPSQLDNINQALFLLADTIMSLGKIYIQVDCDCDGYTSAALFINYLYRIFPTVVDKLVVWNLHEDKKHGISMEKIPEGTKLVIVPDASSNEADIHK</sequence>
<dbReference type="EMBL" id="BK032759">
    <property type="protein sequence ID" value="DAF58697.1"/>
    <property type="molecule type" value="Genomic_DNA"/>
</dbReference>
<evidence type="ECO:0000313" key="1">
    <source>
        <dbReference type="EMBL" id="DAF58697.1"/>
    </source>
</evidence>
<reference evidence="1" key="1">
    <citation type="journal article" date="2021" name="Proc. Natl. Acad. Sci. U.S.A.">
        <title>A Catalog of Tens of Thousands of Viruses from Human Metagenomes Reveals Hidden Associations with Chronic Diseases.</title>
        <authorList>
            <person name="Tisza M.J."/>
            <person name="Buck C.B."/>
        </authorList>
    </citation>
    <scope>NUCLEOTIDE SEQUENCE</scope>
    <source>
        <strain evidence="1">CtxMM9</strain>
    </source>
</reference>
<keyword evidence="1" id="KW-0269">Exonuclease</keyword>
<organism evidence="1">
    <name type="scientific">Siphoviridae sp. ctxMM9</name>
    <dbReference type="NCBI Taxonomy" id="2827973"/>
    <lineage>
        <taxon>Viruses</taxon>
        <taxon>Duplodnaviria</taxon>
        <taxon>Heunggongvirae</taxon>
        <taxon>Uroviricota</taxon>
        <taxon>Caudoviricetes</taxon>
    </lineage>
</organism>
<dbReference type="SUPFAM" id="SSF64182">
    <property type="entry name" value="DHH phosphoesterases"/>
    <property type="match status" value="1"/>
</dbReference>
<dbReference type="GO" id="GO:0004527">
    <property type="term" value="F:exonuclease activity"/>
    <property type="evidence" value="ECO:0007669"/>
    <property type="project" value="UniProtKB-KW"/>
</dbReference>
<proteinExistence type="predicted"/>
<keyword evidence="1" id="KW-0540">Nuclease</keyword>
<accession>A0A8S5T630</accession>
<keyword evidence="1" id="KW-0378">Hydrolase</keyword>